<proteinExistence type="predicted"/>
<dbReference type="SUPFAM" id="SSF54292">
    <property type="entry name" value="2Fe-2S ferredoxin-like"/>
    <property type="match status" value="1"/>
</dbReference>
<keyword evidence="8" id="KW-1185">Reference proteome</keyword>
<sequence>MKLGRANQPTVATALGALLLNVPVRMVCTLNTNMKAMGKRMPCSRYFEAGVNKNGVIQYADVHLYGDNGWVVNEPLLALGMDVYHNCYNKDLFNYTAYNVITDTASNTWCRSPGTLENIAMAELMIERIACELGLDPLDVRMANLGDDTREDITKMVDTLIKNSRYYERKAAVEKFNENNRWTKRGIRLCLLRWEPVGYMNLDVTLTVCADDGTVIITHGGIEMGQGVNAKAIQIASYILKVPVEKIQVKANSNIAVPNCSPSGGSITSQNVGIGVRKCCEELLERLAPIKSEMGDPTWVQLIQKAFASQVQLRVTCYTTLADMLKYHICGAAMAEVQVDILTGEFEIIKTEMMVDCGQSINPGIDCGQIEGAFLMGIGYWTSENLVYDSSTGECVSDRSWYYWPPQACDIPQSSTLMFKPRGYSSEIVYGAKGTGEPATCMSVVVMFALRAAIEAARTDCGLNRNEWYTIDGSMTLEKLCLAASSSIQDFKIKTQGCLEECDRLSATNGKRGNRGAGKPPPLAAFMIIIIGSEISSSDTLLEVLRRSLQLRGTKYNCLEGGCGACIVSVIKRDGEAPQGVNSVCIVNEDARHIIRLKTSLIRPCSEGPFAFI</sequence>
<protein>
    <submittedName>
        <fullName evidence="9">Aldehyde oxidase 1</fullName>
    </submittedName>
</protein>
<evidence type="ECO:0000256" key="2">
    <source>
        <dbReference type="ARBA" id="ARBA00022714"/>
    </source>
</evidence>
<evidence type="ECO:0000259" key="7">
    <source>
        <dbReference type="Pfam" id="PF20256"/>
    </source>
</evidence>
<dbReference type="Pfam" id="PF20256">
    <property type="entry name" value="MoCoBD_2"/>
    <property type="match status" value="1"/>
</dbReference>
<dbReference type="InterPro" id="IPR001041">
    <property type="entry name" value="2Fe-2S_ferredoxin-type"/>
</dbReference>
<dbReference type="InterPro" id="IPR016208">
    <property type="entry name" value="Ald_Oxase/xanthine_DH-like"/>
</dbReference>
<dbReference type="RefSeq" id="XP_052742308.1">
    <property type="nucleotide sequence ID" value="XM_052886348.1"/>
</dbReference>
<dbReference type="PROSITE" id="PS00197">
    <property type="entry name" value="2FE2S_FER_1"/>
    <property type="match status" value="1"/>
</dbReference>
<keyword evidence="2" id="KW-0408">Iron</keyword>
<evidence type="ECO:0000313" key="9">
    <source>
        <dbReference type="RefSeq" id="XP_052742308.1"/>
    </source>
</evidence>
<evidence type="ECO:0000313" key="8">
    <source>
        <dbReference type="Proteomes" id="UP001652582"/>
    </source>
</evidence>
<feature type="domain" description="2Fe-2S ferredoxin-type" evidence="5">
    <location>
        <begin position="538"/>
        <end position="574"/>
    </location>
</feature>
<dbReference type="Gene3D" id="3.10.20.30">
    <property type="match status" value="1"/>
</dbReference>
<dbReference type="InterPro" id="IPR008274">
    <property type="entry name" value="AldOxase/xan_DH_MoCoBD1"/>
</dbReference>
<feature type="domain" description="Aldehyde oxidase/xanthine dehydrogenase first molybdopterin binding" evidence="6">
    <location>
        <begin position="4"/>
        <end position="145"/>
    </location>
</feature>
<gene>
    <name evidence="9" type="primary">LOC112054755</name>
</gene>
<dbReference type="InterPro" id="IPR037165">
    <property type="entry name" value="AldOxase/xan_DH_Mopterin-bd_sf"/>
</dbReference>
<evidence type="ECO:0000259" key="5">
    <source>
        <dbReference type="Pfam" id="PF00111"/>
    </source>
</evidence>
<evidence type="ECO:0000259" key="6">
    <source>
        <dbReference type="Pfam" id="PF02738"/>
    </source>
</evidence>
<dbReference type="InterPro" id="IPR012675">
    <property type="entry name" value="Beta-grasp_dom_sf"/>
</dbReference>
<dbReference type="GeneID" id="112054755"/>
<feature type="signal peptide" evidence="4">
    <location>
        <begin position="1"/>
        <end position="29"/>
    </location>
</feature>
<name>A0ABM3LTB1_BICAN</name>
<dbReference type="SUPFAM" id="SSF56003">
    <property type="entry name" value="Molybdenum cofactor-binding domain"/>
    <property type="match status" value="1"/>
</dbReference>
<dbReference type="Pfam" id="PF02738">
    <property type="entry name" value="MoCoBD_1"/>
    <property type="match status" value="1"/>
</dbReference>
<reference evidence="9" key="1">
    <citation type="submission" date="2025-08" db="UniProtKB">
        <authorList>
            <consortium name="RefSeq"/>
        </authorList>
    </citation>
    <scope>IDENTIFICATION</scope>
</reference>
<keyword evidence="2" id="KW-0479">Metal-binding</keyword>
<dbReference type="CDD" id="cd00207">
    <property type="entry name" value="fer2"/>
    <property type="match status" value="1"/>
</dbReference>
<keyword evidence="3" id="KW-0411">Iron-sulfur</keyword>
<accession>A0ABM3LTB1</accession>
<dbReference type="Pfam" id="PF00111">
    <property type="entry name" value="Fer2"/>
    <property type="match status" value="1"/>
</dbReference>
<dbReference type="InterPro" id="IPR046867">
    <property type="entry name" value="AldOxase/xan_DH_MoCoBD2"/>
</dbReference>
<dbReference type="InterPro" id="IPR036010">
    <property type="entry name" value="2Fe-2S_ferredoxin-like_sf"/>
</dbReference>
<evidence type="ECO:0000256" key="1">
    <source>
        <dbReference type="ARBA" id="ARBA00022505"/>
    </source>
</evidence>
<dbReference type="Proteomes" id="UP001652582">
    <property type="component" value="Chromosome 16"/>
</dbReference>
<keyword evidence="1" id="KW-0500">Molybdenum</keyword>
<organism evidence="8 9">
    <name type="scientific">Bicyclus anynana</name>
    <name type="common">Squinting bush brown butterfly</name>
    <dbReference type="NCBI Taxonomy" id="110368"/>
    <lineage>
        <taxon>Eukaryota</taxon>
        <taxon>Metazoa</taxon>
        <taxon>Ecdysozoa</taxon>
        <taxon>Arthropoda</taxon>
        <taxon>Hexapoda</taxon>
        <taxon>Insecta</taxon>
        <taxon>Pterygota</taxon>
        <taxon>Neoptera</taxon>
        <taxon>Endopterygota</taxon>
        <taxon>Lepidoptera</taxon>
        <taxon>Glossata</taxon>
        <taxon>Ditrysia</taxon>
        <taxon>Papilionoidea</taxon>
        <taxon>Nymphalidae</taxon>
        <taxon>Satyrinae</taxon>
        <taxon>Satyrini</taxon>
        <taxon>Mycalesina</taxon>
        <taxon>Bicyclus</taxon>
    </lineage>
</organism>
<evidence type="ECO:0000256" key="4">
    <source>
        <dbReference type="SAM" id="SignalP"/>
    </source>
</evidence>
<keyword evidence="2" id="KW-0001">2Fe-2S</keyword>
<dbReference type="InterPro" id="IPR006058">
    <property type="entry name" value="2Fe2S_fd_BS"/>
</dbReference>
<dbReference type="PANTHER" id="PTHR11908">
    <property type="entry name" value="XANTHINE DEHYDROGENASE"/>
    <property type="match status" value="1"/>
</dbReference>
<dbReference type="Gene3D" id="3.30.365.10">
    <property type="entry name" value="Aldehyde oxidase/xanthine dehydrogenase, molybdopterin binding domain"/>
    <property type="match status" value="4"/>
</dbReference>
<dbReference type="PANTHER" id="PTHR11908:SF132">
    <property type="entry name" value="ALDEHYDE OXIDASE 1-RELATED"/>
    <property type="match status" value="1"/>
</dbReference>
<feature type="chain" id="PRO_5047040136" evidence="4">
    <location>
        <begin position="30"/>
        <end position="613"/>
    </location>
</feature>
<keyword evidence="4" id="KW-0732">Signal</keyword>
<feature type="domain" description="Aldehyde oxidase/xanthine dehydrogenase second molybdopterin binding" evidence="7">
    <location>
        <begin position="161"/>
        <end position="412"/>
    </location>
</feature>
<evidence type="ECO:0000256" key="3">
    <source>
        <dbReference type="ARBA" id="ARBA00023014"/>
    </source>
</evidence>